<feature type="domain" description="Sulfotransferase" evidence="1">
    <location>
        <begin position="39"/>
        <end position="236"/>
    </location>
</feature>
<dbReference type="SUPFAM" id="SSF52540">
    <property type="entry name" value="P-loop containing nucleoside triphosphate hydrolases"/>
    <property type="match status" value="1"/>
</dbReference>
<dbReference type="InterPro" id="IPR027417">
    <property type="entry name" value="P-loop_NTPase"/>
</dbReference>
<dbReference type="Pfam" id="PF00685">
    <property type="entry name" value="Sulfotransfer_1"/>
    <property type="match status" value="1"/>
</dbReference>
<evidence type="ECO:0000313" key="3">
    <source>
        <dbReference type="Proteomes" id="UP000239866"/>
    </source>
</evidence>
<dbReference type="RefSeq" id="WP_106765208.1">
    <property type="nucleotide sequence ID" value="NZ_PXNP01000109.1"/>
</dbReference>
<dbReference type="GO" id="GO:0008146">
    <property type="term" value="F:sulfotransferase activity"/>
    <property type="evidence" value="ECO:0007669"/>
    <property type="project" value="InterPro"/>
</dbReference>
<name>A0A2T1K3Y1_9GAMM</name>
<dbReference type="InterPro" id="IPR000863">
    <property type="entry name" value="Sulfotransferase_dom"/>
</dbReference>
<accession>A0A2T1K3Y1</accession>
<dbReference type="Gene3D" id="3.40.50.300">
    <property type="entry name" value="P-loop containing nucleotide triphosphate hydrolases"/>
    <property type="match status" value="1"/>
</dbReference>
<comment type="caution">
    <text evidence="2">The sequence shown here is derived from an EMBL/GenBank/DDBJ whole genome shotgun (WGS) entry which is preliminary data.</text>
</comment>
<protein>
    <recommendedName>
        <fullName evidence="1">Sulfotransferase domain-containing protein</fullName>
    </recommendedName>
</protein>
<dbReference type="AlphaFoldDB" id="A0A2T1K3Y1"/>
<organism evidence="2 3">
    <name type="scientific">Marinobacter fuscus</name>
    <dbReference type="NCBI Taxonomy" id="2109942"/>
    <lineage>
        <taxon>Bacteria</taxon>
        <taxon>Pseudomonadati</taxon>
        <taxon>Pseudomonadota</taxon>
        <taxon>Gammaproteobacteria</taxon>
        <taxon>Pseudomonadales</taxon>
        <taxon>Marinobacteraceae</taxon>
        <taxon>Marinobacter</taxon>
    </lineage>
</organism>
<evidence type="ECO:0000313" key="2">
    <source>
        <dbReference type="EMBL" id="PSF04859.1"/>
    </source>
</evidence>
<dbReference type="Proteomes" id="UP000239866">
    <property type="component" value="Unassembled WGS sequence"/>
</dbReference>
<sequence>MTLNVKSKRFIFSRRIKRRTRYLLKKLYQVIFPSHGSRAVFVLGSGRSGTDIVAHCLSKAWDTELINEDNPKAFENWRFKDLETVCRAVDSSSAKLVLFKPIVETLRGQEFLGNFSDSSILFVTRNPFDAVNSMVRFFGDGHVKAVKSWVANDFAQNPLVPTELKQFITDHVHEELSREDASGLYWLMYNTAFHFLGLHTDSRAMLLTYEDMVQNPEATMKQVCRFLHLKWSPSMVSEVYGGSLGKNPSPNLSPEIEKACLDQWERLTGKCLPGSN</sequence>
<gene>
    <name evidence="2" type="ORF">C7H09_17700</name>
</gene>
<evidence type="ECO:0000259" key="1">
    <source>
        <dbReference type="Pfam" id="PF00685"/>
    </source>
</evidence>
<proteinExistence type="predicted"/>
<dbReference type="EMBL" id="PXNP01000109">
    <property type="protein sequence ID" value="PSF04859.1"/>
    <property type="molecule type" value="Genomic_DNA"/>
</dbReference>
<keyword evidence="3" id="KW-1185">Reference proteome</keyword>
<reference evidence="2 3" key="1">
    <citation type="submission" date="2018-03" db="EMBL/GenBank/DDBJ databases">
        <title>Marinobacter brunus sp. nov., a marine bacterium of Gamma-proteobacteria isolated from the surface seawater of the South China Sea.</title>
        <authorList>
            <person name="Cheng H."/>
            <person name="Wu Y.-H."/>
            <person name="Xamxidin M."/>
            <person name="Xu X.-W."/>
        </authorList>
    </citation>
    <scope>NUCLEOTIDE SEQUENCE [LARGE SCALE GENOMIC DNA]</scope>
    <source>
        <strain evidence="2 3">NH169-3</strain>
    </source>
</reference>
<dbReference type="OrthoDB" id="1441538at2"/>